<keyword evidence="2" id="KW-1185">Reference proteome</keyword>
<proteinExistence type="predicted"/>
<reference evidence="1" key="2">
    <citation type="journal article" date="2023" name="IMA Fungus">
        <title>Comparative genomic study of the Penicillium genus elucidates a diverse pangenome and 15 lateral gene transfer events.</title>
        <authorList>
            <person name="Petersen C."/>
            <person name="Sorensen T."/>
            <person name="Nielsen M.R."/>
            <person name="Sondergaard T.E."/>
            <person name="Sorensen J.L."/>
            <person name="Fitzpatrick D.A."/>
            <person name="Frisvad J.C."/>
            <person name="Nielsen K.L."/>
        </authorList>
    </citation>
    <scope>NUCLEOTIDE SEQUENCE</scope>
    <source>
        <strain evidence="1">IBT 34128</strain>
    </source>
</reference>
<organism evidence="1 2">
    <name type="scientific">Penicillium alfredii</name>
    <dbReference type="NCBI Taxonomy" id="1506179"/>
    <lineage>
        <taxon>Eukaryota</taxon>
        <taxon>Fungi</taxon>
        <taxon>Dikarya</taxon>
        <taxon>Ascomycota</taxon>
        <taxon>Pezizomycotina</taxon>
        <taxon>Eurotiomycetes</taxon>
        <taxon>Eurotiomycetidae</taxon>
        <taxon>Eurotiales</taxon>
        <taxon>Aspergillaceae</taxon>
        <taxon>Penicillium</taxon>
    </lineage>
</organism>
<evidence type="ECO:0000313" key="2">
    <source>
        <dbReference type="Proteomes" id="UP001141434"/>
    </source>
</evidence>
<comment type="caution">
    <text evidence="1">The sequence shown here is derived from an EMBL/GenBank/DDBJ whole genome shotgun (WGS) entry which is preliminary data.</text>
</comment>
<gene>
    <name evidence="1" type="ORF">NUU61_004441</name>
</gene>
<dbReference type="AlphaFoldDB" id="A0A9W9FL35"/>
<evidence type="ECO:0000313" key="1">
    <source>
        <dbReference type="EMBL" id="KAJ5102219.1"/>
    </source>
</evidence>
<dbReference type="OrthoDB" id="2913095at2759"/>
<dbReference type="EMBL" id="JAPMSZ010000005">
    <property type="protein sequence ID" value="KAJ5102219.1"/>
    <property type="molecule type" value="Genomic_DNA"/>
</dbReference>
<dbReference type="GeneID" id="81394191"/>
<dbReference type="RefSeq" id="XP_056513050.1">
    <property type="nucleotide sequence ID" value="XM_056655023.1"/>
</dbReference>
<protein>
    <submittedName>
        <fullName evidence="1">Uncharacterized protein</fullName>
    </submittedName>
</protein>
<sequence length="365" mass="41885">MQTAAIACEHIPSIEPKEFLTQLLLDNLKRLNAIDIKFYIVLNKIGDSEDNVYNGVFNFLKNASSAGKGSVRVLFTATEGTTKKLKQRGLKCSTMSMNRNIKDIRKYIDTRMDKMDVFSDTEDDQVQDLRKTIQTRLYAQTGGNYYMMDKTLSEINPAAAFFLVGYRLGTIYLGKAKWAKEGKQEDEAKRWLHRLSEVVPEQVPENQMRLPLSPFAARYYHNYGNLQAARSAAHNTLRMAMELLSDGDSTNDILAYKKILYAVILFEDEINAATALAMMKVEAPDGVLSMDCSCHCGHRWKEAVKDRRIVNHVCHESHGYFYIPKWNEQKTSQVPETLVPWNGEIVKMERWRKEITKAYHLTKFS</sequence>
<reference evidence="1" key="1">
    <citation type="submission" date="2022-11" db="EMBL/GenBank/DDBJ databases">
        <authorList>
            <person name="Petersen C."/>
        </authorList>
    </citation>
    <scope>NUCLEOTIDE SEQUENCE</scope>
    <source>
        <strain evidence="1">IBT 34128</strain>
    </source>
</reference>
<accession>A0A9W9FL35</accession>
<name>A0A9W9FL35_9EURO</name>
<dbReference type="Proteomes" id="UP001141434">
    <property type="component" value="Unassembled WGS sequence"/>
</dbReference>